<keyword evidence="6" id="KW-0906">Nuclear pore complex</keyword>
<comment type="caution">
    <text evidence="8">The sequence shown here is derived from an EMBL/GenBank/DDBJ whole genome shotgun (WGS) entry which is preliminary data.</text>
</comment>
<dbReference type="EMBL" id="LSSL01007266">
    <property type="protein sequence ID" value="OLY78075.1"/>
    <property type="molecule type" value="Genomic_DNA"/>
</dbReference>
<keyword evidence="3" id="KW-0509">mRNA transport</keyword>
<keyword evidence="4" id="KW-0653">Protein transport</keyword>
<dbReference type="STRING" id="133383.A0A1R0GMF2"/>
<evidence type="ECO:0000256" key="4">
    <source>
        <dbReference type="ARBA" id="ARBA00022927"/>
    </source>
</evidence>
<evidence type="ECO:0000256" key="1">
    <source>
        <dbReference type="ARBA" id="ARBA00004567"/>
    </source>
</evidence>
<dbReference type="OrthoDB" id="341482at2759"/>
<evidence type="ECO:0000256" key="5">
    <source>
        <dbReference type="ARBA" id="ARBA00023010"/>
    </source>
</evidence>
<evidence type="ECO:0000256" key="7">
    <source>
        <dbReference type="ARBA" id="ARBA00023242"/>
    </source>
</evidence>
<dbReference type="PANTHER" id="PTHR13257">
    <property type="entry name" value="NUCLEOPORIN NUP84-RELATED"/>
    <property type="match status" value="1"/>
</dbReference>
<dbReference type="GO" id="GO:0017056">
    <property type="term" value="F:structural constituent of nuclear pore"/>
    <property type="evidence" value="ECO:0007669"/>
    <property type="project" value="InterPro"/>
</dbReference>
<proteinExistence type="predicted"/>
<dbReference type="GO" id="GO:0006606">
    <property type="term" value="P:protein import into nucleus"/>
    <property type="evidence" value="ECO:0007669"/>
    <property type="project" value="TreeGrafter"/>
</dbReference>
<comment type="subcellular location">
    <subcellularLocation>
        <location evidence="1">Nucleus</location>
        <location evidence="1">Nuclear pore complex</location>
    </subcellularLocation>
</comment>
<keyword evidence="5" id="KW-0811">Translocation</keyword>
<protein>
    <recommendedName>
        <fullName evidence="10">Nucleoporin nup82</fullName>
    </recommendedName>
</protein>
<accession>A0A1R0GMF2</accession>
<dbReference type="Proteomes" id="UP000187455">
    <property type="component" value="Unassembled WGS sequence"/>
</dbReference>
<evidence type="ECO:0000256" key="3">
    <source>
        <dbReference type="ARBA" id="ARBA00022816"/>
    </source>
</evidence>
<keyword evidence="9" id="KW-1185">Reference proteome</keyword>
<evidence type="ECO:0000313" key="9">
    <source>
        <dbReference type="Proteomes" id="UP000187455"/>
    </source>
</evidence>
<dbReference type="InterPro" id="IPR037700">
    <property type="entry name" value="NUP88/NUP82"/>
</dbReference>
<dbReference type="GO" id="GO:0005643">
    <property type="term" value="C:nuclear pore"/>
    <property type="evidence" value="ECO:0007669"/>
    <property type="project" value="UniProtKB-SubCell"/>
</dbReference>
<evidence type="ECO:0000313" key="8">
    <source>
        <dbReference type="EMBL" id="OLY78075.1"/>
    </source>
</evidence>
<sequence>MAYELKNWINFIGENDAFKSTASSSVKSVEKISSRIKNKILAINTFLIISVNNQIRVLDLIRVKENVFTNFDKLNSLSEQKLTEESIAKTSHQNLIDSIKGVPYLTILSLESNSEIIEISINKSKQMLAVLSTDKVFAISIDIGAWERIFDVSLENPLPEQVVPLTDINGDSLISSKIAVSFAIGKGSMSGWERVTTYVLTNDGDIYSISPFVPKECIIEKNWIEDLLTISEAEVEELQSEQYFVNKTLICPPKLQDAIRSNEWVNSVYKIISEMLSSNNTENNTSNSSVLNIVIPTKLLRGIKFSGPFSLNPSPPEIFVENFSDSCSYSSEDQIDDACDLVLLSSNPISMLVVSYYGSRVNLFGIVEPPFPKWELKTPESAKGCKTEYPSLLTLESINFGSEDWICAGPTSLTLSDISQDTVFVMNSIGIFKLQTSNWTQEFKRRLGYVSSCSENPSAQEKQTDNLEKLVTKLIKGKSDMNSDNDEISEYFSKLSVDSSDSDMEASKAKAVIECLLDLEKFKGPRFEQRVIGFTEIIDVYVSYSAIAMIDDRNDESCESSCVVIGFSMMMIEEELNLLSLKLANKEKIKALKDTMAAKIKTADVKTLLSNENKKSNQLDIVSLEAMISSIDKFELSVPGYESRGEIEKIKKVSIAKDYISKEKEKADKVLSSFGEKKIKDKPRKGYGADFDSDDEIIVDTEFFASLNSEISEL</sequence>
<keyword evidence="2" id="KW-0813">Transport</keyword>
<evidence type="ECO:0008006" key="10">
    <source>
        <dbReference type="Google" id="ProtNLM"/>
    </source>
</evidence>
<name>A0A1R0GMF2_9FUNG</name>
<keyword evidence="7" id="KW-0539">Nucleus</keyword>
<dbReference type="AlphaFoldDB" id="A0A1R0GMF2"/>
<reference evidence="8 9" key="1">
    <citation type="journal article" date="2016" name="Mol. Biol. Evol.">
        <title>Genome-Wide Survey of Gut Fungi (Harpellales) Reveals the First Horizontally Transferred Ubiquitin Gene from a Mosquito Host.</title>
        <authorList>
            <person name="Wang Y."/>
            <person name="White M.M."/>
            <person name="Kvist S."/>
            <person name="Moncalvo J.M."/>
        </authorList>
    </citation>
    <scope>NUCLEOTIDE SEQUENCE [LARGE SCALE GENOMIC DNA]</scope>
    <source>
        <strain evidence="8 9">ALG-7-W6</strain>
    </source>
</reference>
<dbReference type="GO" id="GO:0000055">
    <property type="term" value="P:ribosomal large subunit export from nucleus"/>
    <property type="evidence" value="ECO:0007669"/>
    <property type="project" value="InterPro"/>
</dbReference>
<evidence type="ECO:0000256" key="2">
    <source>
        <dbReference type="ARBA" id="ARBA00022448"/>
    </source>
</evidence>
<dbReference type="PANTHER" id="PTHR13257:SF0">
    <property type="entry name" value="NUCLEAR PORE COMPLEX PROTEIN NUP88"/>
    <property type="match status" value="1"/>
</dbReference>
<dbReference type="GO" id="GO:0006406">
    <property type="term" value="P:mRNA export from nucleus"/>
    <property type="evidence" value="ECO:0007669"/>
    <property type="project" value="TreeGrafter"/>
</dbReference>
<organism evidence="8 9">
    <name type="scientific">Smittium mucronatum</name>
    <dbReference type="NCBI Taxonomy" id="133383"/>
    <lineage>
        <taxon>Eukaryota</taxon>
        <taxon>Fungi</taxon>
        <taxon>Fungi incertae sedis</taxon>
        <taxon>Zoopagomycota</taxon>
        <taxon>Kickxellomycotina</taxon>
        <taxon>Harpellomycetes</taxon>
        <taxon>Harpellales</taxon>
        <taxon>Legeriomycetaceae</taxon>
        <taxon>Smittium</taxon>
    </lineage>
</organism>
<dbReference type="GO" id="GO:0000056">
    <property type="term" value="P:ribosomal small subunit export from nucleus"/>
    <property type="evidence" value="ECO:0007669"/>
    <property type="project" value="InterPro"/>
</dbReference>
<gene>
    <name evidence="8" type="ORF">AYI68_g7880</name>
</gene>
<evidence type="ECO:0000256" key="6">
    <source>
        <dbReference type="ARBA" id="ARBA00023132"/>
    </source>
</evidence>